<gene>
    <name evidence="2" type="ORF">A7K69_15220</name>
</gene>
<organism evidence="2 3">
    <name type="scientific">Parageobacillus thermoglucosidasius</name>
    <name type="common">Geobacillus thermoglucosidasius</name>
    <dbReference type="NCBI Taxonomy" id="1426"/>
    <lineage>
        <taxon>Bacteria</taxon>
        <taxon>Bacillati</taxon>
        <taxon>Bacillota</taxon>
        <taxon>Bacilli</taxon>
        <taxon>Bacillales</taxon>
        <taxon>Anoxybacillaceae</taxon>
        <taxon>Parageobacillus</taxon>
    </lineage>
</organism>
<accession>A0A1B7KMW5</accession>
<name>A0A1B7KMW5_PARTM</name>
<dbReference type="AlphaFoldDB" id="A0A1B7KMW5"/>
<feature type="transmembrane region" description="Helical" evidence="1">
    <location>
        <begin position="7"/>
        <end position="25"/>
    </location>
</feature>
<sequence length="59" mass="6790">MNKYQKISIFVMIGFPLFFLIVSLITGKWGFFFWSLLPSFISGITGLIALRNSNMNLKK</sequence>
<protein>
    <submittedName>
        <fullName evidence="2">Uncharacterized protein</fullName>
    </submittedName>
</protein>
<evidence type="ECO:0000313" key="3">
    <source>
        <dbReference type="Proteomes" id="UP000078290"/>
    </source>
</evidence>
<comment type="caution">
    <text evidence="2">The sequence shown here is derived from an EMBL/GenBank/DDBJ whole genome shotgun (WGS) entry which is preliminary data.</text>
</comment>
<evidence type="ECO:0000313" key="2">
    <source>
        <dbReference type="EMBL" id="OAT71421.1"/>
    </source>
</evidence>
<reference evidence="3" key="1">
    <citation type="submission" date="2016-05" db="EMBL/GenBank/DDBJ databases">
        <authorList>
            <person name="Wang W."/>
            <person name="Zhu L."/>
        </authorList>
    </citation>
    <scope>NUCLEOTIDE SEQUENCE [LARGE SCALE GENOMIC DNA]</scope>
    <source>
        <strain evidence="3">W-2</strain>
    </source>
</reference>
<keyword evidence="1" id="KW-1133">Transmembrane helix</keyword>
<keyword evidence="1" id="KW-0812">Transmembrane</keyword>
<evidence type="ECO:0000256" key="1">
    <source>
        <dbReference type="SAM" id="Phobius"/>
    </source>
</evidence>
<dbReference type="Proteomes" id="UP000078290">
    <property type="component" value="Unassembled WGS sequence"/>
</dbReference>
<dbReference type="OrthoDB" id="2897504at2"/>
<dbReference type="RefSeq" id="WP_064553497.1">
    <property type="nucleotide sequence ID" value="NZ_LXMA01000043.1"/>
</dbReference>
<proteinExistence type="predicted"/>
<feature type="transmembrane region" description="Helical" evidence="1">
    <location>
        <begin position="31"/>
        <end position="50"/>
    </location>
</feature>
<keyword evidence="1" id="KW-0472">Membrane</keyword>
<dbReference type="EMBL" id="LXMA01000043">
    <property type="protein sequence ID" value="OAT71421.1"/>
    <property type="molecule type" value="Genomic_DNA"/>
</dbReference>